<comment type="caution">
    <text evidence="1">The sequence shown here is derived from an EMBL/GenBank/DDBJ whole genome shotgun (WGS) entry which is preliminary data.</text>
</comment>
<protein>
    <submittedName>
        <fullName evidence="1">Uncharacterized protein</fullName>
    </submittedName>
</protein>
<gene>
    <name evidence="1" type="ORF">E2C01_009969</name>
</gene>
<sequence length="106" mass="10930">MYQQAAWHCAAPVLCTTACTSPTAFPSLHRCCVGDIRPQATIDKPVSGPFPAPRPPPCPSCGGVAAKCGQDGTMFAFYARLISSSPSSPPGGDNGGAFTCSTFTYL</sequence>
<reference evidence="1 2" key="1">
    <citation type="submission" date="2019-05" db="EMBL/GenBank/DDBJ databases">
        <title>Another draft genome of Portunus trituberculatus and its Hox gene families provides insights of decapod evolution.</title>
        <authorList>
            <person name="Jeong J.-H."/>
            <person name="Song I."/>
            <person name="Kim S."/>
            <person name="Choi T."/>
            <person name="Kim D."/>
            <person name="Ryu S."/>
            <person name="Kim W."/>
        </authorList>
    </citation>
    <scope>NUCLEOTIDE SEQUENCE [LARGE SCALE GENOMIC DNA]</scope>
    <source>
        <tissue evidence="1">Muscle</tissue>
    </source>
</reference>
<name>A0A5B7D742_PORTR</name>
<keyword evidence="2" id="KW-1185">Reference proteome</keyword>
<dbReference type="Proteomes" id="UP000324222">
    <property type="component" value="Unassembled WGS sequence"/>
</dbReference>
<evidence type="ECO:0000313" key="1">
    <source>
        <dbReference type="EMBL" id="MPC17121.1"/>
    </source>
</evidence>
<dbReference type="EMBL" id="VSRR010000560">
    <property type="protein sequence ID" value="MPC17121.1"/>
    <property type="molecule type" value="Genomic_DNA"/>
</dbReference>
<dbReference type="AlphaFoldDB" id="A0A5B7D742"/>
<proteinExistence type="predicted"/>
<organism evidence="1 2">
    <name type="scientific">Portunus trituberculatus</name>
    <name type="common">Swimming crab</name>
    <name type="synonym">Neptunus trituberculatus</name>
    <dbReference type="NCBI Taxonomy" id="210409"/>
    <lineage>
        <taxon>Eukaryota</taxon>
        <taxon>Metazoa</taxon>
        <taxon>Ecdysozoa</taxon>
        <taxon>Arthropoda</taxon>
        <taxon>Crustacea</taxon>
        <taxon>Multicrustacea</taxon>
        <taxon>Malacostraca</taxon>
        <taxon>Eumalacostraca</taxon>
        <taxon>Eucarida</taxon>
        <taxon>Decapoda</taxon>
        <taxon>Pleocyemata</taxon>
        <taxon>Brachyura</taxon>
        <taxon>Eubrachyura</taxon>
        <taxon>Portunoidea</taxon>
        <taxon>Portunidae</taxon>
        <taxon>Portuninae</taxon>
        <taxon>Portunus</taxon>
    </lineage>
</organism>
<accession>A0A5B7D742</accession>
<evidence type="ECO:0000313" key="2">
    <source>
        <dbReference type="Proteomes" id="UP000324222"/>
    </source>
</evidence>